<dbReference type="Proteomes" id="UP001364472">
    <property type="component" value="Unassembled WGS sequence"/>
</dbReference>
<evidence type="ECO:0000256" key="7">
    <source>
        <dbReference type="ARBA" id="ARBA00022801"/>
    </source>
</evidence>
<comment type="subcellular location">
    <subcellularLocation>
        <location evidence="2">Periplasm</location>
    </subcellularLocation>
</comment>
<comment type="caution">
    <text evidence="12">The sequence shown here is derived from an EMBL/GenBank/DDBJ whole genome shotgun (WGS) entry which is preliminary data.</text>
</comment>
<dbReference type="Pfam" id="PF01520">
    <property type="entry name" value="Amidase_3"/>
    <property type="match status" value="1"/>
</dbReference>
<dbReference type="AlphaFoldDB" id="A0AAW9R2J1"/>
<evidence type="ECO:0000313" key="13">
    <source>
        <dbReference type="Proteomes" id="UP001364472"/>
    </source>
</evidence>
<comment type="similarity">
    <text evidence="3">Belongs to the N-acetylmuramoyl-L-alanine amidase 3 family.</text>
</comment>
<dbReference type="SUPFAM" id="SSF54106">
    <property type="entry name" value="LysM domain"/>
    <property type="match status" value="1"/>
</dbReference>
<dbReference type="Pfam" id="PF01476">
    <property type="entry name" value="LysM"/>
    <property type="match status" value="1"/>
</dbReference>
<dbReference type="GO" id="GO:0008745">
    <property type="term" value="F:N-acetylmuramoyl-L-alanine amidase activity"/>
    <property type="evidence" value="ECO:0007669"/>
    <property type="project" value="UniProtKB-EC"/>
</dbReference>
<keyword evidence="5 10" id="KW-0732">Signal</keyword>
<reference evidence="12 13" key="1">
    <citation type="journal article" date="2016" name="Antonie Van Leeuwenhoek">
        <title>Denitratimonas tolerans gen. nov., sp. nov., a denitrifying bacterium isolated from a bioreactor for tannery wastewater treatment.</title>
        <authorList>
            <person name="Han S.I."/>
            <person name="Kim J.O."/>
            <person name="Lee Y.R."/>
            <person name="Ekpeghere K.I."/>
            <person name="Koh S.C."/>
            <person name="Whang K.S."/>
        </authorList>
    </citation>
    <scope>NUCLEOTIDE SEQUENCE [LARGE SCALE GENOMIC DNA]</scope>
    <source>
        <strain evidence="12 13">KACC 17565</strain>
    </source>
</reference>
<dbReference type="CDD" id="cd00118">
    <property type="entry name" value="LysM"/>
    <property type="match status" value="1"/>
</dbReference>
<dbReference type="InterPro" id="IPR050695">
    <property type="entry name" value="N-acetylmuramoyl_amidase_3"/>
</dbReference>
<dbReference type="EC" id="3.5.1.28" evidence="4"/>
<feature type="domain" description="LysM" evidence="11">
    <location>
        <begin position="394"/>
        <end position="437"/>
    </location>
</feature>
<dbReference type="GO" id="GO:0009253">
    <property type="term" value="P:peptidoglycan catabolic process"/>
    <property type="evidence" value="ECO:0007669"/>
    <property type="project" value="InterPro"/>
</dbReference>
<dbReference type="Gene3D" id="3.10.350.10">
    <property type="entry name" value="LysM domain"/>
    <property type="match status" value="1"/>
</dbReference>
<dbReference type="EMBL" id="JBBDHC010000004">
    <property type="protein sequence ID" value="MEJ1248915.1"/>
    <property type="molecule type" value="Genomic_DNA"/>
</dbReference>
<dbReference type="PANTHER" id="PTHR30404">
    <property type="entry name" value="N-ACETYLMURAMOYL-L-ALANINE AMIDASE"/>
    <property type="match status" value="1"/>
</dbReference>
<keyword evidence="8" id="KW-0961">Cell wall biogenesis/degradation</keyword>
<dbReference type="PROSITE" id="PS51782">
    <property type="entry name" value="LYSM"/>
    <property type="match status" value="1"/>
</dbReference>
<dbReference type="GO" id="GO:0030288">
    <property type="term" value="C:outer membrane-bounded periplasmic space"/>
    <property type="evidence" value="ECO:0007669"/>
    <property type="project" value="TreeGrafter"/>
</dbReference>
<dbReference type="InterPro" id="IPR018392">
    <property type="entry name" value="LysM"/>
</dbReference>
<dbReference type="SUPFAM" id="SSF53187">
    <property type="entry name" value="Zn-dependent exopeptidases"/>
    <property type="match status" value="1"/>
</dbReference>
<comment type="catalytic activity">
    <reaction evidence="1">
        <text>Hydrolyzes the link between N-acetylmuramoyl residues and L-amino acid residues in certain cell-wall glycopeptides.</text>
        <dbReference type="EC" id="3.5.1.28"/>
    </reaction>
</comment>
<proteinExistence type="inferred from homology"/>
<organism evidence="12 13">
    <name type="scientific">Denitratimonas tolerans</name>
    <dbReference type="NCBI Taxonomy" id="1338420"/>
    <lineage>
        <taxon>Bacteria</taxon>
        <taxon>Pseudomonadati</taxon>
        <taxon>Pseudomonadota</taxon>
        <taxon>Gammaproteobacteria</taxon>
        <taxon>Lysobacterales</taxon>
        <taxon>Lysobacteraceae</taxon>
        <taxon>Denitratimonas</taxon>
    </lineage>
</organism>
<evidence type="ECO:0000256" key="2">
    <source>
        <dbReference type="ARBA" id="ARBA00004418"/>
    </source>
</evidence>
<evidence type="ECO:0000313" key="12">
    <source>
        <dbReference type="EMBL" id="MEJ1248915.1"/>
    </source>
</evidence>
<evidence type="ECO:0000256" key="8">
    <source>
        <dbReference type="ARBA" id="ARBA00023316"/>
    </source>
</evidence>
<dbReference type="SMART" id="SM00257">
    <property type="entry name" value="LysM"/>
    <property type="match status" value="1"/>
</dbReference>
<dbReference type="Pfam" id="PF11741">
    <property type="entry name" value="AMIN"/>
    <property type="match status" value="1"/>
</dbReference>
<evidence type="ECO:0000256" key="3">
    <source>
        <dbReference type="ARBA" id="ARBA00010860"/>
    </source>
</evidence>
<dbReference type="InterPro" id="IPR036779">
    <property type="entry name" value="LysM_dom_sf"/>
</dbReference>
<keyword evidence="7 12" id="KW-0378">Hydrolase</keyword>
<keyword evidence="13" id="KW-1185">Reference proteome</keyword>
<protein>
    <recommendedName>
        <fullName evidence="9">N-acetylmuramoyl-L-alanine amidase AmiC</fullName>
        <ecNumber evidence="4">3.5.1.28</ecNumber>
    </recommendedName>
</protein>
<dbReference type="InterPro" id="IPR002508">
    <property type="entry name" value="MurNAc-LAA_cat"/>
</dbReference>
<dbReference type="FunFam" id="3.40.630.40:FF:000001">
    <property type="entry name" value="N-acetylmuramoyl-L-alanine amidase"/>
    <property type="match status" value="1"/>
</dbReference>
<evidence type="ECO:0000259" key="11">
    <source>
        <dbReference type="PROSITE" id="PS51782"/>
    </source>
</evidence>
<dbReference type="InterPro" id="IPR021731">
    <property type="entry name" value="AMIN_dom"/>
</dbReference>
<evidence type="ECO:0000256" key="4">
    <source>
        <dbReference type="ARBA" id="ARBA00011901"/>
    </source>
</evidence>
<dbReference type="GO" id="GO:0071555">
    <property type="term" value="P:cell wall organization"/>
    <property type="evidence" value="ECO:0007669"/>
    <property type="project" value="UniProtKB-KW"/>
</dbReference>
<evidence type="ECO:0000256" key="9">
    <source>
        <dbReference type="ARBA" id="ARBA00074581"/>
    </source>
</evidence>
<dbReference type="RefSeq" id="WP_337334632.1">
    <property type="nucleotide sequence ID" value="NZ_JBBDHC010000004.1"/>
</dbReference>
<accession>A0AAW9R2J1</accession>
<sequence>MRPSVSSFAAILAFLALALVMPRQSFAAEVQALRVWTGPDHTRAVFDVSGPLDYKVFTLESPNRLVLDMGDTSISKAFAAPAASGVLSGVRTGKLGERGVRVVFDLAEGVRPQSFLLPPADALGHRLVIDLHPLKAVVPAVRTVQQAVPATGRKVVVAIDAGHGGEDPGARGASGTWEKVITLAVARELKRQIDAEPGMEAVLIRDGDYFIALQQRYQKAREARADLFISVHADAFHKAAASGSSVYVLSTRGASNEAARWLAASENKSDLVGGVSLDDKDNTLAAVLLDLSQSATMQASDDVANHVLEAMKRLGKTHKPHVERANFVVLRSPDVPSMLVETAFISNPGEEKKLNDPAHRTRLAAAIVEGVRDYFSVQPPPGTWLASNAKPRARQHVVSRGETLSLIAQRHGVTLASLRSVNTIKGDVVRVGDRLTIPLAMGPG</sequence>
<dbReference type="SMART" id="SM00646">
    <property type="entry name" value="Ami_3"/>
    <property type="match status" value="1"/>
</dbReference>
<gene>
    <name evidence="12" type="ORF">WB794_04385</name>
</gene>
<dbReference type="Gene3D" id="2.60.40.3500">
    <property type="match status" value="1"/>
</dbReference>
<dbReference type="CDD" id="cd02696">
    <property type="entry name" value="MurNAc-LAA"/>
    <property type="match status" value="1"/>
</dbReference>
<dbReference type="Gene3D" id="3.40.630.40">
    <property type="entry name" value="Zn-dependent exopeptidases"/>
    <property type="match status" value="1"/>
</dbReference>
<evidence type="ECO:0000256" key="5">
    <source>
        <dbReference type="ARBA" id="ARBA00022729"/>
    </source>
</evidence>
<name>A0AAW9R2J1_9GAMM</name>
<dbReference type="PANTHER" id="PTHR30404:SF0">
    <property type="entry name" value="N-ACETYLMURAMOYL-L-ALANINE AMIDASE AMIC"/>
    <property type="match status" value="1"/>
</dbReference>
<evidence type="ECO:0000256" key="10">
    <source>
        <dbReference type="SAM" id="SignalP"/>
    </source>
</evidence>
<feature type="signal peptide" evidence="10">
    <location>
        <begin position="1"/>
        <end position="27"/>
    </location>
</feature>
<evidence type="ECO:0000256" key="6">
    <source>
        <dbReference type="ARBA" id="ARBA00022764"/>
    </source>
</evidence>
<keyword evidence="6" id="KW-0574">Periplasm</keyword>
<evidence type="ECO:0000256" key="1">
    <source>
        <dbReference type="ARBA" id="ARBA00001561"/>
    </source>
</evidence>
<feature type="chain" id="PRO_5043723773" description="N-acetylmuramoyl-L-alanine amidase AmiC" evidence="10">
    <location>
        <begin position="28"/>
        <end position="444"/>
    </location>
</feature>